<dbReference type="Gene3D" id="1.25.40.10">
    <property type="entry name" value="Tetratricopeptide repeat domain"/>
    <property type="match status" value="4"/>
</dbReference>
<dbReference type="NCBIfam" id="TIGR00756">
    <property type="entry name" value="PPR"/>
    <property type="match status" value="5"/>
</dbReference>
<dbReference type="InterPro" id="IPR046960">
    <property type="entry name" value="PPR_At4g14850-like_plant"/>
</dbReference>
<comment type="similarity">
    <text evidence="1">Belongs to the PPR family. PCMP-H subfamily.</text>
</comment>
<dbReference type="InterPro" id="IPR002885">
    <property type="entry name" value="PPR_rpt"/>
</dbReference>
<accession>A0A7J7DB09</accession>
<evidence type="ECO:0000256" key="2">
    <source>
        <dbReference type="ARBA" id="ARBA00022737"/>
    </source>
</evidence>
<dbReference type="GO" id="GO:0003723">
    <property type="term" value="F:RNA binding"/>
    <property type="evidence" value="ECO:0007669"/>
    <property type="project" value="InterPro"/>
</dbReference>
<dbReference type="SUPFAM" id="SSF48452">
    <property type="entry name" value="TPR-like"/>
    <property type="match status" value="1"/>
</dbReference>
<dbReference type="PROSITE" id="PS51375">
    <property type="entry name" value="PPR"/>
    <property type="match status" value="4"/>
</dbReference>
<dbReference type="InterPro" id="IPR046848">
    <property type="entry name" value="E_motif"/>
</dbReference>
<keyword evidence="2" id="KW-0677">Repeat</keyword>
<dbReference type="Pfam" id="PF01535">
    <property type="entry name" value="PPR"/>
    <property type="match status" value="3"/>
</dbReference>
<dbReference type="InParanoid" id="A0A7J7DB09"/>
<dbReference type="InterPro" id="IPR011990">
    <property type="entry name" value="TPR-like_helical_dom_sf"/>
</dbReference>
<dbReference type="GO" id="GO:0009451">
    <property type="term" value="P:RNA modification"/>
    <property type="evidence" value="ECO:0007669"/>
    <property type="project" value="InterPro"/>
</dbReference>
<protein>
    <submittedName>
        <fullName evidence="4">Pentatricopeptide repeat-containing protein</fullName>
    </submittedName>
</protein>
<keyword evidence="5" id="KW-1185">Reference proteome</keyword>
<feature type="repeat" description="PPR" evidence="3">
    <location>
        <begin position="71"/>
        <end position="105"/>
    </location>
</feature>
<sequence length="555" mass="62539">MPCNLECKISHLLPKCTFLHLNQIHALIITDSLSQNFQLCWEFLRRSTEFGTMEYSNLIFSQFGSDKSNEEFMLRKIMIRGYAHNGPFDKCLSMFDEMPHRGLKPDHYTYPYVLNSCCKMGCYRIGKRLHCQVIKSGFGSSFSVAKSLFNMYIHMPSSSDSGDVYDGKIIYTRRLFDDIIVRPVEMWNKMIFEYVRVGDLGTARQLFDNMPQRDVVSWNSMISGYSKVGQVAKAGELFERMPEKNVISWTSMVGAYAEAGELEAATELFEKMPCRNVVTWNTMITCYTKKGDYEVALDLFGRMQSELVVPDGYTFVSVLSASSHLGALEFGKRIHHLIGDGSQWGPKVGTALVEMYAQCGDIDRAFTLFIKIRDKDVFGWNVAIKALAIHGRAKDAVKIFLMMQKLGFRPNDFTFSTALFACSHGGLVEEGRRIFHAMEGEFGISPKPEHFCCFIDLLSRNGLLEEAQLLVKDMPFEPDIAIWGALLGGCRVRSDSKLAEEVVGKASELEVNDSGVHVLLSNIYASMDQRPEALAARGKMEERNISKKAGSSVVL</sequence>
<evidence type="ECO:0000256" key="1">
    <source>
        <dbReference type="ARBA" id="ARBA00006643"/>
    </source>
</evidence>
<feature type="repeat" description="PPR" evidence="3">
    <location>
        <begin position="276"/>
        <end position="310"/>
    </location>
</feature>
<dbReference type="AlphaFoldDB" id="A0A7J7DB09"/>
<comment type="caution">
    <text evidence="4">The sequence shown here is derived from an EMBL/GenBank/DDBJ whole genome shotgun (WGS) entry which is preliminary data.</text>
</comment>
<organism evidence="4 5">
    <name type="scientific">Tripterygium wilfordii</name>
    <name type="common">Thunder God vine</name>
    <dbReference type="NCBI Taxonomy" id="458696"/>
    <lineage>
        <taxon>Eukaryota</taxon>
        <taxon>Viridiplantae</taxon>
        <taxon>Streptophyta</taxon>
        <taxon>Embryophyta</taxon>
        <taxon>Tracheophyta</taxon>
        <taxon>Spermatophyta</taxon>
        <taxon>Magnoliopsida</taxon>
        <taxon>eudicotyledons</taxon>
        <taxon>Gunneridae</taxon>
        <taxon>Pentapetalae</taxon>
        <taxon>rosids</taxon>
        <taxon>fabids</taxon>
        <taxon>Celastrales</taxon>
        <taxon>Celastraceae</taxon>
        <taxon>Tripterygium</taxon>
    </lineage>
</organism>
<dbReference type="PANTHER" id="PTHR47926">
    <property type="entry name" value="PENTATRICOPEPTIDE REPEAT-CONTAINING PROTEIN"/>
    <property type="match status" value="1"/>
</dbReference>
<name>A0A7J7DB09_TRIWF</name>
<dbReference type="FunFam" id="1.25.40.10:FF:000333">
    <property type="entry name" value="Pentatricopeptide repeat-containing protein"/>
    <property type="match status" value="1"/>
</dbReference>
<gene>
    <name evidence="4" type="ORF">HS088_TW08G00126</name>
</gene>
<dbReference type="Pfam" id="PF13041">
    <property type="entry name" value="PPR_2"/>
    <property type="match status" value="3"/>
</dbReference>
<feature type="repeat" description="PPR" evidence="3">
    <location>
        <begin position="376"/>
        <end position="410"/>
    </location>
</feature>
<dbReference type="EMBL" id="JAAARO010000008">
    <property type="protein sequence ID" value="KAF5743542.1"/>
    <property type="molecule type" value="Genomic_DNA"/>
</dbReference>
<dbReference type="FunFam" id="1.25.40.10:FF:000090">
    <property type="entry name" value="Pentatricopeptide repeat-containing protein, chloroplastic"/>
    <property type="match status" value="1"/>
</dbReference>
<proteinExistence type="inferred from homology"/>
<reference evidence="4 5" key="1">
    <citation type="journal article" date="2020" name="Nat. Commun.">
        <title>Genome of Tripterygium wilfordii and identification of cytochrome P450 involved in triptolide biosynthesis.</title>
        <authorList>
            <person name="Tu L."/>
            <person name="Su P."/>
            <person name="Zhang Z."/>
            <person name="Gao L."/>
            <person name="Wang J."/>
            <person name="Hu T."/>
            <person name="Zhou J."/>
            <person name="Zhang Y."/>
            <person name="Zhao Y."/>
            <person name="Liu Y."/>
            <person name="Song Y."/>
            <person name="Tong Y."/>
            <person name="Lu Y."/>
            <person name="Yang J."/>
            <person name="Xu C."/>
            <person name="Jia M."/>
            <person name="Peters R.J."/>
            <person name="Huang L."/>
            <person name="Gao W."/>
        </authorList>
    </citation>
    <scope>NUCLEOTIDE SEQUENCE [LARGE SCALE GENOMIC DNA]</scope>
    <source>
        <strain evidence="5">cv. XIE 37</strain>
        <tissue evidence="4">Leaf</tissue>
    </source>
</reference>
<evidence type="ECO:0000313" key="5">
    <source>
        <dbReference type="Proteomes" id="UP000593562"/>
    </source>
</evidence>
<dbReference type="OrthoDB" id="185373at2759"/>
<dbReference type="PANTHER" id="PTHR47926:SF403">
    <property type="entry name" value="PENTACOTRIPEPTIDE-REPEAT REGION OF PRORP DOMAIN-CONTAINING PROTEIN"/>
    <property type="match status" value="1"/>
</dbReference>
<evidence type="ECO:0000313" key="4">
    <source>
        <dbReference type="EMBL" id="KAF5743542.1"/>
    </source>
</evidence>
<evidence type="ECO:0000256" key="3">
    <source>
        <dbReference type="PROSITE-ProRule" id="PRU00708"/>
    </source>
</evidence>
<dbReference type="Proteomes" id="UP000593562">
    <property type="component" value="Unassembled WGS sequence"/>
</dbReference>
<feature type="repeat" description="PPR" evidence="3">
    <location>
        <begin position="214"/>
        <end position="248"/>
    </location>
</feature>
<dbReference type="Pfam" id="PF20431">
    <property type="entry name" value="E_motif"/>
    <property type="match status" value="1"/>
</dbReference>